<dbReference type="InterPro" id="IPR003325">
    <property type="entry name" value="TerD"/>
</dbReference>
<accession>C0Z7G5</accession>
<reference evidence="1 2" key="1">
    <citation type="submission" date="2005-03" db="EMBL/GenBank/DDBJ databases">
        <title>Brevibacillus brevis strain 47, complete genome.</title>
        <authorList>
            <person name="Hosoyama A."/>
            <person name="Yamada R."/>
            <person name="Hongo Y."/>
            <person name="Terui Y."/>
            <person name="Ankai A."/>
            <person name="Masuyama W."/>
            <person name="Sekiguchi M."/>
            <person name="Takeda T."/>
            <person name="Asano K."/>
            <person name="Ohji S."/>
            <person name="Ichikawa N."/>
            <person name="Narita S."/>
            <person name="Aoki N."/>
            <person name="Miura H."/>
            <person name="Matsushita S."/>
            <person name="Sekigawa T."/>
            <person name="Yamagata H."/>
            <person name="Yoshikawa H."/>
            <person name="Udaka S."/>
            <person name="Tanikawa S."/>
            <person name="Fujita N."/>
        </authorList>
    </citation>
    <scope>NUCLEOTIDE SEQUENCE [LARGE SCALE GENOMIC DNA]</scope>
    <source>
        <strain evidence="2">47 / JCM 6285 / NBRC 100599</strain>
    </source>
</reference>
<evidence type="ECO:0000313" key="2">
    <source>
        <dbReference type="Proteomes" id="UP000001877"/>
    </source>
</evidence>
<dbReference type="InterPro" id="IPR051324">
    <property type="entry name" value="Stress/Tellurium_Resist"/>
</dbReference>
<dbReference type="Proteomes" id="UP000001877">
    <property type="component" value="Chromosome"/>
</dbReference>
<dbReference type="EMBL" id="AP008955">
    <property type="protein sequence ID" value="BAH42208.1"/>
    <property type="molecule type" value="Genomic_DNA"/>
</dbReference>
<gene>
    <name evidence="1" type="ordered locus">BBR47_12310</name>
</gene>
<organism evidence="1 2">
    <name type="scientific">Brevibacillus brevis (strain 47 / JCM 6285 / NBRC 100599)</name>
    <dbReference type="NCBI Taxonomy" id="358681"/>
    <lineage>
        <taxon>Bacteria</taxon>
        <taxon>Bacillati</taxon>
        <taxon>Bacillota</taxon>
        <taxon>Bacilli</taxon>
        <taxon>Bacillales</taxon>
        <taxon>Paenibacillaceae</taxon>
        <taxon>Brevibacillus</taxon>
    </lineage>
</organism>
<dbReference type="Gene3D" id="2.60.60.30">
    <property type="entry name" value="sav2460 like domains"/>
    <property type="match status" value="1"/>
</dbReference>
<dbReference type="eggNOG" id="COG2310">
    <property type="taxonomic scope" value="Bacteria"/>
</dbReference>
<dbReference type="PANTHER" id="PTHR32097:SF18">
    <property type="entry name" value="RING-TYPE DOMAIN-CONTAINING PROTEIN"/>
    <property type="match status" value="1"/>
</dbReference>
<proteinExistence type="predicted"/>
<dbReference type="PANTHER" id="PTHR32097">
    <property type="entry name" value="CAMP-BINDING PROTEIN 1-RELATED"/>
    <property type="match status" value="1"/>
</dbReference>
<dbReference type="AlphaFoldDB" id="C0Z7G5"/>
<sequence length="698" mass="79175">MMPMKNQIYLRRKNKIIVHQGQHELPTSYLAAALRNIESLGYTFSLELLERIRTLSEGEFFALYSDVVAVLKVKIGASRQYKPMYPNFPKQVMEASEGELFVNAIIHYLTLDLPVHEVKKRLPLLRESRLKLIHLGTDEELLQVGMNLLRANSSLSATDKEDLEGLIQAYEGIAEALPTEIPQKENVAIAASLLLKYDKLPAAFFAHYYKTATDVLRLAVALSDGDVSLAEPAKFHKFKRGERRLLLGLLEASLNIVEDMNRYKNRWIRLGEILHPFEYKDRYPKAAEAFDILRNNHKIETFNSQVEKALVRADVNTAIKLLEQRPGEFARRLDHLLRLTEQGSPVLTAFEKIADGVSTPVLLQVMNHFDKRDSYGEWRTFFPKGQVAKVQAIENRVPGLQEDIRQKAADICRTALLNRFAQLPSLGNVYIDPRLQEHLVPFSMRSASKALRTIARGSRLSIPGGGTIRFFLWWREGSVNDVPTGRVDIDLSAVLYSKDWKYMEHISYTNLRSDKYQAYHSGDIVEAPEGACEFIDIGIDSVIRYGGRYVVMNLYSFSSQPYCDLPECYAGWMIRSAPQTGEIFEPQTVQDKIDLAADTRICIPVILDLMERKVIWTDIALNSDPRFANNVESNAGGVELMGRALTSLVKPTLHELFMLHAQARGTLIDQAEEADTVFSLEEGITPFDTEIIMADFMQ</sequence>
<protein>
    <recommendedName>
        <fullName evidence="3">Cytoplasmic protein</fullName>
    </recommendedName>
</protein>
<keyword evidence="2" id="KW-1185">Reference proteome</keyword>
<dbReference type="HOGENOM" id="CLU_016726_0_0_9"/>
<dbReference type="CDD" id="cd06974">
    <property type="entry name" value="TerD_like"/>
    <property type="match status" value="1"/>
</dbReference>
<dbReference type="KEGG" id="bbe:BBR47_12310"/>
<evidence type="ECO:0000313" key="1">
    <source>
        <dbReference type="EMBL" id="BAH42208.1"/>
    </source>
</evidence>
<dbReference type="STRING" id="358681.BBR47_12310"/>
<name>C0Z7G5_BREBN</name>
<evidence type="ECO:0008006" key="3">
    <source>
        <dbReference type="Google" id="ProtNLM"/>
    </source>
</evidence>